<evidence type="ECO:0000313" key="2">
    <source>
        <dbReference type="EMBL" id="PHN04628.1"/>
    </source>
</evidence>
<name>A0A2D0N8A8_FLAN2</name>
<organism evidence="2 3">
    <name type="scientific">Flavilitoribacter nigricans (strain ATCC 23147 / DSM 23189 / NBRC 102662 / NCIMB 1420 / SS-2)</name>
    <name type="common">Lewinella nigricans</name>
    <dbReference type="NCBI Taxonomy" id="1122177"/>
    <lineage>
        <taxon>Bacteria</taxon>
        <taxon>Pseudomonadati</taxon>
        <taxon>Bacteroidota</taxon>
        <taxon>Saprospiria</taxon>
        <taxon>Saprospirales</taxon>
        <taxon>Lewinellaceae</taxon>
        <taxon>Flavilitoribacter</taxon>
    </lineage>
</organism>
<keyword evidence="3" id="KW-1185">Reference proteome</keyword>
<accession>A0A2D0N8A8</accession>
<dbReference type="Proteomes" id="UP000223913">
    <property type="component" value="Unassembled WGS sequence"/>
</dbReference>
<dbReference type="InterPro" id="IPR056422">
    <property type="entry name" value="BP74_N"/>
</dbReference>
<dbReference type="PROSITE" id="PS51257">
    <property type="entry name" value="PROKAR_LIPOPROTEIN"/>
    <property type="match status" value="1"/>
</dbReference>
<dbReference type="EMBL" id="PDUD01000025">
    <property type="protein sequence ID" value="PHN04628.1"/>
    <property type="molecule type" value="Genomic_DNA"/>
</dbReference>
<dbReference type="OrthoDB" id="1495671at2"/>
<dbReference type="AlphaFoldDB" id="A0A2D0N8A8"/>
<evidence type="ECO:0000259" key="1">
    <source>
        <dbReference type="Pfam" id="PF23621"/>
    </source>
</evidence>
<dbReference type="Pfam" id="PF23621">
    <property type="entry name" value="BP74_N"/>
    <property type="match status" value="1"/>
</dbReference>
<dbReference type="RefSeq" id="WP_143473479.1">
    <property type="nucleotide sequence ID" value="NZ_PDUD01000025.1"/>
</dbReference>
<reference evidence="2 3" key="1">
    <citation type="submission" date="2017-10" db="EMBL/GenBank/DDBJ databases">
        <title>The draft genome sequence of Lewinella nigricans NBRC 102662.</title>
        <authorList>
            <person name="Wang K."/>
        </authorList>
    </citation>
    <scope>NUCLEOTIDE SEQUENCE [LARGE SCALE GENOMIC DNA]</scope>
    <source>
        <strain evidence="2 3">NBRC 102662</strain>
    </source>
</reference>
<proteinExistence type="predicted"/>
<protein>
    <recommendedName>
        <fullName evidence="1">BP74 N-terminal domain-containing protein</fullName>
    </recommendedName>
</protein>
<sequence>MKSFYFFTLIGLLLTAGACKEESNDPNCSLEIPADARFFEFAHQGSDYTFIAWTRDSTVLSHVEAQLALPEAERVQHINGQILEQPEGCDLNTGWSWYFNPEDWDLADLSIELCDGNPQYVEDHLEDYLDIDRYCPWSSYVSREISQPQ</sequence>
<evidence type="ECO:0000313" key="3">
    <source>
        <dbReference type="Proteomes" id="UP000223913"/>
    </source>
</evidence>
<gene>
    <name evidence="2" type="ORF">CRP01_21745</name>
</gene>
<comment type="caution">
    <text evidence="2">The sequence shown here is derived from an EMBL/GenBank/DDBJ whole genome shotgun (WGS) entry which is preliminary data.</text>
</comment>
<feature type="domain" description="BP74 N-terminal" evidence="1">
    <location>
        <begin position="36"/>
        <end position="147"/>
    </location>
</feature>